<proteinExistence type="predicted"/>
<sequence>MYVFKNPDKVGEWWPKLQLSWYNGRTEAEKARKAYEKLRNARTKVRELQS</sequence>
<protein>
    <submittedName>
        <fullName evidence="1">Uncharacterized protein</fullName>
    </submittedName>
</protein>
<name>A0A919R9D6_9ACTN</name>
<dbReference type="EMBL" id="BOOU01000134">
    <property type="protein sequence ID" value="GII81999.1"/>
    <property type="molecule type" value="Genomic_DNA"/>
</dbReference>
<evidence type="ECO:0000313" key="2">
    <source>
        <dbReference type="Proteomes" id="UP000655287"/>
    </source>
</evidence>
<dbReference type="AlphaFoldDB" id="A0A919R9D6"/>
<accession>A0A919R9D6</accession>
<dbReference type="Proteomes" id="UP000655287">
    <property type="component" value="Unassembled WGS sequence"/>
</dbReference>
<gene>
    <name evidence="1" type="ORF">Sru01_69810</name>
</gene>
<evidence type="ECO:0000313" key="1">
    <source>
        <dbReference type="EMBL" id="GII81999.1"/>
    </source>
</evidence>
<comment type="caution">
    <text evidence="1">The sequence shown here is derived from an EMBL/GenBank/DDBJ whole genome shotgun (WGS) entry which is preliminary data.</text>
</comment>
<organism evidence="1 2">
    <name type="scientific">Sphaerisporangium rufum</name>
    <dbReference type="NCBI Taxonomy" id="1381558"/>
    <lineage>
        <taxon>Bacteria</taxon>
        <taxon>Bacillati</taxon>
        <taxon>Actinomycetota</taxon>
        <taxon>Actinomycetes</taxon>
        <taxon>Streptosporangiales</taxon>
        <taxon>Streptosporangiaceae</taxon>
        <taxon>Sphaerisporangium</taxon>
    </lineage>
</organism>
<reference evidence="1" key="1">
    <citation type="submission" date="2021-01" db="EMBL/GenBank/DDBJ databases">
        <title>Whole genome shotgun sequence of Sphaerisporangium rufum NBRC 109079.</title>
        <authorList>
            <person name="Komaki H."/>
            <person name="Tamura T."/>
        </authorList>
    </citation>
    <scope>NUCLEOTIDE SEQUENCE</scope>
    <source>
        <strain evidence="1">NBRC 109079</strain>
    </source>
</reference>
<keyword evidence="2" id="KW-1185">Reference proteome</keyword>